<name>A0ABD0Y4U8_9HEMI</name>
<keyword evidence="2" id="KW-1185">Reference proteome</keyword>
<evidence type="ECO:0000313" key="1">
    <source>
        <dbReference type="EMBL" id="KAL1122446.1"/>
    </source>
</evidence>
<proteinExistence type="predicted"/>
<evidence type="ECO:0000313" key="2">
    <source>
        <dbReference type="Proteomes" id="UP001558652"/>
    </source>
</evidence>
<dbReference type="AlphaFoldDB" id="A0ABD0Y4U8"/>
<organism evidence="1 2">
    <name type="scientific">Ranatra chinensis</name>
    <dbReference type="NCBI Taxonomy" id="642074"/>
    <lineage>
        <taxon>Eukaryota</taxon>
        <taxon>Metazoa</taxon>
        <taxon>Ecdysozoa</taxon>
        <taxon>Arthropoda</taxon>
        <taxon>Hexapoda</taxon>
        <taxon>Insecta</taxon>
        <taxon>Pterygota</taxon>
        <taxon>Neoptera</taxon>
        <taxon>Paraneoptera</taxon>
        <taxon>Hemiptera</taxon>
        <taxon>Heteroptera</taxon>
        <taxon>Panheteroptera</taxon>
        <taxon>Nepomorpha</taxon>
        <taxon>Nepidae</taxon>
        <taxon>Ranatrinae</taxon>
        <taxon>Ranatra</taxon>
    </lineage>
</organism>
<gene>
    <name evidence="1" type="ORF">AAG570_002777</name>
</gene>
<sequence length="258" mass="28385">MKCDTEASPDTDAVNNQLQTTVDKLQSGRKWYRKAAHSGDIVAGTADGGVFVLISRAYSVVRALTDRGCPRDCPSFRDTRFTGAVSGFDKRSAMPILGSCNGGCFVQPPRPLIRVDRSENDLEGFMMGVESVECAWIDSRDLRQRSELAIVSGGVTIETDITTACKVAGRVYGFGSLCLSSYRLVSEVSRQHTPIRGVIFFLIPRQHSEEGKVGRAKDGIVEVCENYDAASGKVTEYLVCDKIVFRRFFERKMLESSG</sequence>
<accession>A0ABD0Y4U8</accession>
<comment type="caution">
    <text evidence="1">The sequence shown here is derived from an EMBL/GenBank/DDBJ whole genome shotgun (WGS) entry which is preliminary data.</text>
</comment>
<dbReference type="EMBL" id="JBFDAA010000013">
    <property type="protein sequence ID" value="KAL1122446.1"/>
    <property type="molecule type" value="Genomic_DNA"/>
</dbReference>
<reference evidence="1 2" key="1">
    <citation type="submission" date="2024-07" db="EMBL/GenBank/DDBJ databases">
        <title>Chromosome-level genome assembly of the water stick insect Ranatra chinensis (Heteroptera: Nepidae).</title>
        <authorList>
            <person name="Liu X."/>
        </authorList>
    </citation>
    <scope>NUCLEOTIDE SEQUENCE [LARGE SCALE GENOMIC DNA]</scope>
    <source>
        <strain evidence="1">Cailab_2021Rc</strain>
        <tissue evidence="1">Muscle</tissue>
    </source>
</reference>
<protein>
    <submittedName>
        <fullName evidence="1">Uncharacterized protein</fullName>
    </submittedName>
</protein>
<dbReference type="Proteomes" id="UP001558652">
    <property type="component" value="Unassembled WGS sequence"/>
</dbReference>